<proteinExistence type="predicted"/>
<sequence length="377" mass="41235">MDAALAVLSGRLLIQCRPAQAETLLDVCAAHGAGIVLTGRSATDAVKDLREKGFDRPILCDAERYAGKRRVLAKAGTHPAWCREQRKLGLLPLTDSGYLAARDWTGLRGILLAAARKPSAVATLPLSPWWFGSGPITAALAEEINRHGVPVAVVLEHRSDPFGVHKLLRAFLRFLADCAPPVLVLRCDISAVGLLCHGAHAAAVGTRSSLRHLYPASGGHPGGTSVFVPRLLSYHRLETCAKVFERTPEIEQLWTCPCPVCEDQAPSGLDRSSAVRHDLDRQLALRDELFRRRLTAEQRRSSWHETCSHAGYVHRQVAEVVRGWKEPANLRAWYRVTEDPLPRTIPGQPTSGTARPRTGTSGTGRRADEHGARRSDT</sequence>
<organism evidence="2 3">
    <name type="scientific">Amycolatopsis echigonensis</name>
    <dbReference type="NCBI Taxonomy" id="2576905"/>
    <lineage>
        <taxon>Bacteria</taxon>
        <taxon>Bacillati</taxon>
        <taxon>Actinomycetota</taxon>
        <taxon>Actinomycetes</taxon>
        <taxon>Pseudonocardiales</taxon>
        <taxon>Pseudonocardiaceae</taxon>
        <taxon>Amycolatopsis</taxon>
    </lineage>
</organism>
<feature type="compositionally biased region" description="Basic and acidic residues" evidence="1">
    <location>
        <begin position="365"/>
        <end position="377"/>
    </location>
</feature>
<dbReference type="EMBL" id="PJMY01000003">
    <property type="protein sequence ID" value="PKV96891.1"/>
    <property type="molecule type" value="Genomic_DNA"/>
</dbReference>
<dbReference type="Proteomes" id="UP000233750">
    <property type="component" value="Unassembled WGS sequence"/>
</dbReference>
<gene>
    <name evidence="2" type="ORF">ATK30_7856</name>
</gene>
<reference evidence="2 3" key="1">
    <citation type="submission" date="2017-12" db="EMBL/GenBank/DDBJ databases">
        <title>Sequencing the genomes of 1000 Actinobacteria strains.</title>
        <authorList>
            <person name="Klenk H.-P."/>
        </authorList>
    </citation>
    <scope>NUCLEOTIDE SEQUENCE [LARGE SCALE GENOMIC DNA]</scope>
    <source>
        <strain evidence="2 3">DSM 45165</strain>
    </source>
</reference>
<name>A0A2N3WSN3_9PSEU</name>
<feature type="region of interest" description="Disordered" evidence="1">
    <location>
        <begin position="340"/>
        <end position="377"/>
    </location>
</feature>
<keyword evidence="3" id="KW-1185">Reference proteome</keyword>
<evidence type="ECO:0008006" key="4">
    <source>
        <dbReference type="Google" id="ProtNLM"/>
    </source>
</evidence>
<evidence type="ECO:0000313" key="2">
    <source>
        <dbReference type="EMBL" id="PKV96891.1"/>
    </source>
</evidence>
<evidence type="ECO:0000256" key="1">
    <source>
        <dbReference type="SAM" id="MobiDB-lite"/>
    </source>
</evidence>
<feature type="compositionally biased region" description="Low complexity" evidence="1">
    <location>
        <begin position="349"/>
        <end position="364"/>
    </location>
</feature>
<comment type="caution">
    <text evidence="2">The sequence shown here is derived from an EMBL/GenBank/DDBJ whole genome shotgun (WGS) entry which is preliminary data.</text>
</comment>
<dbReference type="AlphaFoldDB" id="A0A2N3WSN3"/>
<dbReference type="RefSeq" id="WP_208637534.1">
    <property type="nucleotide sequence ID" value="NZ_PJMY01000003.1"/>
</dbReference>
<accession>A0A2N3WSN3</accession>
<evidence type="ECO:0000313" key="3">
    <source>
        <dbReference type="Proteomes" id="UP000233750"/>
    </source>
</evidence>
<protein>
    <recommendedName>
        <fullName evidence="4">tRNA-guanine family transglycosylase</fullName>
    </recommendedName>
</protein>